<evidence type="ECO:0000256" key="5">
    <source>
        <dbReference type="ARBA" id="ARBA00022679"/>
    </source>
</evidence>
<dbReference type="AlphaFoldDB" id="A0A4Z1D2A0"/>
<dbReference type="GO" id="GO:0006556">
    <property type="term" value="P:S-adenosylmethionine biosynthetic process"/>
    <property type="evidence" value="ECO:0007669"/>
    <property type="project" value="UniProtKB-UniRule"/>
</dbReference>
<feature type="binding site" evidence="11">
    <location>
        <position position="43"/>
    </location>
    <ligand>
        <name>K(+)</name>
        <dbReference type="ChEBI" id="CHEBI:29103"/>
    </ligand>
</feature>
<dbReference type="GO" id="GO:0006730">
    <property type="term" value="P:one-carbon metabolic process"/>
    <property type="evidence" value="ECO:0007669"/>
    <property type="project" value="UniProtKB-KW"/>
</dbReference>
<feature type="binding site" evidence="11">
    <location>
        <position position="249"/>
    </location>
    <ligand>
        <name>L-methionine</name>
        <dbReference type="ChEBI" id="CHEBI:57844"/>
        <note>ligand shared between two neighboring subunits</note>
    </ligand>
</feature>
<keyword evidence="10 11" id="KW-0630">Potassium</keyword>
<sequence>MPRRLFTSESVTEGHPDKMADRISDTVLDALLARDPRSRVAVETLITTGQVHVAGEVTTRAWADVPALVREAVLDIGYDASAKGFDGASCGVSVSIGAQSPDIARGVDADSEDLLAAQGAGDQGLMFGYATDETPELMPLPIRLAHRLAQRLTEVRRSGNMPYLRPDGKTQVTVEYDGDRAVRLDTVVVSAQHAADVSLADLLVPEVRRNVVDVELARLAEDGIELDTEGCRLLVNPTGRFHIGGPMGDAGLTGRKIIIDTYGGMARHGGGAFSGKDPSKVDRSAAYAMRWVAKNVVAAGLAGRCEVQVAYAIGRAEPVGLFIETFGTHRVGVDVIGKAIDEVFDLRPAAIIRDLDLLRPIYARTAAYGHFGRELPDFTWERTDRAEALRAVAGL</sequence>
<dbReference type="Pfam" id="PF02772">
    <property type="entry name" value="S-AdoMet_synt_M"/>
    <property type="match status" value="1"/>
</dbReference>
<dbReference type="PROSITE" id="PS00376">
    <property type="entry name" value="ADOMET_SYNTHASE_1"/>
    <property type="match status" value="1"/>
</dbReference>
<evidence type="ECO:0000313" key="18">
    <source>
        <dbReference type="Proteomes" id="UP000298159"/>
    </source>
</evidence>
<evidence type="ECO:0000256" key="9">
    <source>
        <dbReference type="ARBA" id="ARBA00022842"/>
    </source>
</evidence>
<dbReference type="GO" id="GO:0000287">
    <property type="term" value="F:magnesium ion binding"/>
    <property type="evidence" value="ECO:0007669"/>
    <property type="project" value="UniProtKB-UniRule"/>
</dbReference>
<dbReference type="UniPathway" id="UPA00315">
    <property type="reaction ID" value="UER00080"/>
</dbReference>
<keyword evidence="4 11" id="KW-0554">One-carbon metabolism</keyword>
<proteinExistence type="inferred from homology"/>
<dbReference type="CDD" id="cd18079">
    <property type="entry name" value="S-AdoMet_synt"/>
    <property type="match status" value="1"/>
</dbReference>
<comment type="similarity">
    <text evidence="2 11 13">Belongs to the AdoMet synthase family.</text>
</comment>
<dbReference type="Gene3D" id="3.30.300.10">
    <property type="match status" value="3"/>
</dbReference>
<keyword evidence="9 11" id="KW-0460">Magnesium</keyword>
<dbReference type="Pfam" id="PF00438">
    <property type="entry name" value="S-AdoMet_synt_N"/>
    <property type="match status" value="1"/>
</dbReference>
<evidence type="ECO:0000259" key="15">
    <source>
        <dbReference type="Pfam" id="PF02772"/>
    </source>
</evidence>
<evidence type="ECO:0000256" key="12">
    <source>
        <dbReference type="RuleBase" id="RU000542"/>
    </source>
</evidence>
<evidence type="ECO:0000256" key="1">
    <source>
        <dbReference type="ARBA" id="ARBA00005224"/>
    </source>
</evidence>
<accession>A0A4Z1D2A0</accession>
<protein>
    <recommendedName>
        <fullName evidence="11">S-adenosylmethionine synthase</fullName>
        <shortName evidence="11">AdoMet synthase</shortName>
        <ecNumber evidence="11">2.5.1.6</ecNumber>
    </recommendedName>
    <alternativeName>
        <fullName evidence="11">MAT</fullName>
    </alternativeName>
    <alternativeName>
        <fullName evidence="11">Methionine adenosyltransferase</fullName>
    </alternativeName>
</protein>
<feature type="binding site" evidence="11">
    <location>
        <position position="276"/>
    </location>
    <ligand>
        <name>ATP</name>
        <dbReference type="ChEBI" id="CHEBI:30616"/>
        <note>ligand shared between two neighboring subunits</note>
    </ligand>
</feature>
<feature type="binding site" evidence="11">
    <location>
        <position position="249"/>
    </location>
    <ligand>
        <name>ATP</name>
        <dbReference type="ChEBI" id="CHEBI:30616"/>
        <note>ligand shared between two neighboring subunits</note>
    </ligand>
</feature>
<evidence type="ECO:0000256" key="13">
    <source>
        <dbReference type="RuleBase" id="RU004462"/>
    </source>
</evidence>
<keyword evidence="3 11" id="KW-0963">Cytoplasm</keyword>
<dbReference type="NCBIfam" id="TIGR01034">
    <property type="entry name" value="metK"/>
    <property type="match status" value="1"/>
</dbReference>
<feature type="binding site" description="in other chain" evidence="11">
    <location>
        <begin position="240"/>
        <end position="241"/>
    </location>
    <ligand>
        <name>ATP</name>
        <dbReference type="ChEBI" id="CHEBI:30616"/>
        <note>ligand shared between two neighboring subunits</note>
    </ligand>
</feature>
<evidence type="ECO:0000256" key="4">
    <source>
        <dbReference type="ARBA" id="ARBA00022563"/>
    </source>
</evidence>
<evidence type="ECO:0000259" key="16">
    <source>
        <dbReference type="Pfam" id="PF02773"/>
    </source>
</evidence>
<keyword evidence="8 11" id="KW-0067">ATP-binding</keyword>
<organism evidence="17 18">
    <name type="scientific">Streptomyces bauhiniae</name>
    <dbReference type="NCBI Taxonomy" id="2340725"/>
    <lineage>
        <taxon>Bacteria</taxon>
        <taxon>Bacillati</taxon>
        <taxon>Actinomycetota</taxon>
        <taxon>Actinomycetes</taxon>
        <taxon>Kitasatosporales</taxon>
        <taxon>Streptomycetaceae</taxon>
        <taxon>Streptomyces</taxon>
    </lineage>
</organism>
<feature type="binding site" description="in other chain" evidence="11">
    <location>
        <begin position="255"/>
        <end position="256"/>
    </location>
    <ligand>
        <name>ATP</name>
        <dbReference type="ChEBI" id="CHEBI:30616"/>
        <note>ligand shared between two neighboring subunits</note>
    </ligand>
</feature>
<dbReference type="SUPFAM" id="SSF55973">
    <property type="entry name" value="S-adenosylmethionine synthetase"/>
    <property type="match status" value="3"/>
</dbReference>
<feature type="binding site" description="in other chain" evidence="11">
    <location>
        <position position="99"/>
    </location>
    <ligand>
        <name>L-methionine</name>
        <dbReference type="ChEBI" id="CHEBI:57844"/>
        <note>ligand shared between two neighboring subunits</note>
    </ligand>
</feature>
<dbReference type="InterPro" id="IPR022628">
    <property type="entry name" value="S-AdoMet_synt_N"/>
</dbReference>
<evidence type="ECO:0000256" key="10">
    <source>
        <dbReference type="ARBA" id="ARBA00022958"/>
    </source>
</evidence>
<dbReference type="GO" id="GO:0004478">
    <property type="term" value="F:methionine adenosyltransferase activity"/>
    <property type="evidence" value="ECO:0007669"/>
    <property type="project" value="UniProtKB-UniRule"/>
</dbReference>
<feature type="binding site" evidence="11">
    <location>
        <position position="272"/>
    </location>
    <ligand>
        <name>ATP</name>
        <dbReference type="ChEBI" id="CHEBI:30616"/>
        <note>ligand shared between two neighboring subunits</note>
    </ligand>
</feature>
<dbReference type="PIRSF" id="PIRSF000497">
    <property type="entry name" value="MAT"/>
    <property type="match status" value="1"/>
</dbReference>
<comment type="pathway">
    <text evidence="1 11">Amino-acid biosynthesis; S-adenosyl-L-methionine biosynthesis; S-adenosyl-L-methionine from L-methionine: step 1/1.</text>
</comment>
<dbReference type="InterPro" id="IPR022629">
    <property type="entry name" value="S-AdoMet_synt_central"/>
</dbReference>
<comment type="caution">
    <text evidence="17">The sequence shown here is derived from an EMBL/GenBank/DDBJ whole genome shotgun (WGS) entry which is preliminary data.</text>
</comment>
<comment type="cofactor">
    <cofactor evidence="11">
        <name>K(+)</name>
        <dbReference type="ChEBI" id="CHEBI:29103"/>
    </cofactor>
    <text evidence="11">Binds 1 potassium ion per subunit.</text>
</comment>
<feature type="binding site" evidence="11">
    <location>
        <position position="17"/>
    </location>
    <ligand>
        <name>Mg(2+)</name>
        <dbReference type="ChEBI" id="CHEBI:18420"/>
    </ligand>
</feature>
<gene>
    <name evidence="11" type="primary">metK</name>
    <name evidence="17" type="ORF">E5083_18640</name>
</gene>
<dbReference type="InterPro" id="IPR002133">
    <property type="entry name" value="S-AdoMet_synthetase"/>
</dbReference>
<name>A0A4Z1D2A0_9ACTN</name>
<feature type="domain" description="S-adenosylmethionine synthetase N-terminal" evidence="14">
    <location>
        <begin position="4"/>
        <end position="101"/>
    </location>
</feature>
<comment type="cofactor">
    <cofactor evidence="11">
        <name>Mg(2+)</name>
        <dbReference type="ChEBI" id="CHEBI:18420"/>
    </cofactor>
    <text evidence="11">Binds 2 divalent ions per subunit.</text>
</comment>
<dbReference type="FunFam" id="3.30.300.10:FF:000006">
    <property type="entry name" value="S-adenosylmethionine synthase"/>
    <property type="match status" value="1"/>
</dbReference>
<feature type="region of interest" description="Flexible loop" evidence="11">
    <location>
        <begin position="99"/>
        <end position="109"/>
    </location>
</feature>
<feature type="binding site" description="in other chain" evidence="11">
    <location>
        <position position="56"/>
    </location>
    <ligand>
        <name>L-methionine</name>
        <dbReference type="ChEBI" id="CHEBI:57844"/>
        <note>ligand shared between two neighboring subunits</note>
    </ligand>
</feature>
<feature type="binding site" description="in other chain" evidence="11">
    <location>
        <position position="15"/>
    </location>
    <ligand>
        <name>ATP</name>
        <dbReference type="ChEBI" id="CHEBI:30616"/>
        <note>ligand shared between two neighboring subunits</note>
    </ligand>
</feature>
<feature type="domain" description="S-adenosylmethionine synthetase C-terminal" evidence="16">
    <location>
        <begin position="243"/>
        <end position="382"/>
    </location>
</feature>
<dbReference type="InterPro" id="IPR022631">
    <property type="entry name" value="ADOMET_SYNTHASE_CS"/>
</dbReference>
<keyword evidence="18" id="KW-1185">Reference proteome</keyword>
<evidence type="ECO:0000313" key="17">
    <source>
        <dbReference type="EMBL" id="TGN75670.1"/>
    </source>
</evidence>
<dbReference type="Proteomes" id="UP000298159">
    <property type="component" value="Unassembled WGS sequence"/>
</dbReference>
<dbReference type="EMBL" id="SRRT01000005">
    <property type="protein sequence ID" value="TGN75670.1"/>
    <property type="molecule type" value="Genomic_DNA"/>
</dbReference>
<evidence type="ECO:0000256" key="11">
    <source>
        <dbReference type="HAMAP-Rule" id="MF_00086"/>
    </source>
</evidence>
<keyword evidence="7 11" id="KW-0547">Nucleotide-binding</keyword>
<keyword evidence="5 11" id="KW-0808">Transferase</keyword>
<comment type="function">
    <text evidence="11">Catalyzes the formation of S-adenosylmethionine (AdoMet) from methionine and ATP. The overall synthetic reaction is composed of two sequential steps, AdoMet formation and the subsequent tripolyphosphate hydrolysis which occurs prior to release of AdoMet from the enzyme.</text>
</comment>
<dbReference type="GO" id="GO:0005737">
    <property type="term" value="C:cytoplasm"/>
    <property type="evidence" value="ECO:0007669"/>
    <property type="project" value="UniProtKB-SubCell"/>
</dbReference>
<dbReference type="EC" id="2.5.1.6" evidence="11"/>
<dbReference type="PANTHER" id="PTHR11964">
    <property type="entry name" value="S-ADENOSYLMETHIONINE SYNTHETASE"/>
    <property type="match status" value="1"/>
</dbReference>
<comment type="catalytic activity">
    <reaction evidence="11">
        <text>L-methionine + ATP + H2O = S-adenosyl-L-methionine + phosphate + diphosphate</text>
        <dbReference type="Rhea" id="RHEA:21080"/>
        <dbReference type="ChEBI" id="CHEBI:15377"/>
        <dbReference type="ChEBI" id="CHEBI:30616"/>
        <dbReference type="ChEBI" id="CHEBI:33019"/>
        <dbReference type="ChEBI" id="CHEBI:43474"/>
        <dbReference type="ChEBI" id="CHEBI:57844"/>
        <dbReference type="ChEBI" id="CHEBI:59789"/>
        <dbReference type="EC" id="2.5.1.6"/>
    </reaction>
</comment>
<dbReference type="HAMAP" id="MF_00086">
    <property type="entry name" value="S_AdoMet_synth1"/>
    <property type="match status" value="1"/>
</dbReference>
<dbReference type="GO" id="GO:0005524">
    <property type="term" value="F:ATP binding"/>
    <property type="evidence" value="ECO:0007669"/>
    <property type="project" value="UniProtKB-UniRule"/>
</dbReference>
<evidence type="ECO:0000256" key="2">
    <source>
        <dbReference type="ARBA" id="ARBA00009685"/>
    </source>
</evidence>
<evidence type="ECO:0000256" key="3">
    <source>
        <dbReference type="ARBA" id="ARBA00022490"/>
    </source>
</evidence>
<feature type="binding site" description="in other chain" evidence="11">
    <location>
        <position position="280"/>
    </location>
    <ligand>
        <name>L-methionine</name>
        <dbReference type="ChEBI" id="CHEBI:57844"/>
        <note>ligand shared between two neighboring subunits</note>
    </ligand>
</feature>
<dbReference type="RefSeq" id="WP_135786822.1">
    <property type="nucleotide sequence ID" value="NZ_JBHWHS010000013.1"/>
</dbReference>
<dbReference type="InterPro" id="IPR022630">
    <property type="entry name" value="S-AdoMet_synt_C"/>
</dbReference>
<dbReference type="InterPro" id="IPR022636">
    <property type="entry name" value="S-AdoMet_synthetase_sfam"/>
</dbReference>
<feature type="binding site" description="in other chain" evidence="11">
    <location>
        <begin position="167"/>
        <end position="169"/>
    </location>
    <ligand>
        <name>ATP</name>
        <dbReference type="ChEBI" id="CHEBI:30616"/>
        <note>ligand shared between two neighboring subunits</note>
    </ligand>
</feature>
<comment type="subunit">
    <text evidence="11">Homotetramer; dimer of dimers.</text>
</comment>
<comment type="subcellular location">
    <subcellularLocation>
        <location evidence="11 12">Cytoplasm</location>
    </subcellularLocation>
</comment>
<dbReference type="PROSITE" id="PS00377">
    <property type="entry name" value="ADOMET_SYNTHASE_2"/>
    <property type="match status" value="1"/>
</dbReference>
<dbReference type="Pfam" id="PF02773">
    <property type="entry name" value="S-AdoMet_synt_C"/>
    <property type="match status" value="1"/>
</dbReference>
<evidence type="ECO:0000256" key="7">
    <source>
        <dbReference type="ARBA" id="ARBA00022741"/>
    </source>
</evidence>
<evidence type="ECO:0000256" key="8">
    <source>
        <dbReference type="ARBA" id="ARBA00022840"/>
    </source>
</evidence>
<keyword evidence="6 11" id="KW-0479">Metal-binding</keyword>
<reference evidence="17 18" key="1">
    <citation type="submission" date="2019-04" db="EMBL/GenBank/DDBJ databases">
        <title>Streptomyces sp. nov. Bv016 isolated from bark of Buahinia variegata.</title>
        <authorList>
            <person name="Kanchanasin P."/>
            <person name="Tanasupawat S."/>
            <person name="Yuki M."/>
            <person name="Kudo T."/>
        </authorList>
    </citation>
    <scope>NUCLEOTIDE SEQUENCE [LARGE SCALE GENOMIC DNA]</scope>
    <source>
        <strain evidence="17 18">Bv016</strain>
    </source>
</reference>
<dbReference type="GeneID" id="95449619"/>
<feature type="domain" description="S-adenosylmethionine synthetase central" evidence="15">
    <location>
        <begin position="118"/>
        <end position="241"/>
    </location>
</feature>
<evidence type="ECO:0000256" key="6">
    <source>
        <dbReference type="ARBA" id="ARBA00022723"/>
    </source>
</evidence>
<evidence type="ECO:0000259" key="14">
    <source>
        <dbReference type="Pfam" id="PF00438"/>
    </source>
</evidence>